<dbReference type="OrthoDB" id="277888at2759"/>
<dbReference type="AlphaFoldDB" id="A0A9P0FIM5"/>
<accession>A0A9P0FIM5</accession>
<organism evidence="2 3">
    <name type="scientific">Brassicogethes aeneus</name>
    <name type="common">Rape pollen beetle</name>
    <name type="synonym">Meligethes aeneus</name>
    <dbReference type="NCBI Taxonomy" id="1431903"/>
    <lineage>
        <taxon>Eukaryota</taxon>
        <taxon>Metazoa</taxon>
        <taxon>Ecdysozoa</taxon>
        <taxon>Arthropoda</taxon>
        <taxon>Hexapoda</taxon>
        <taxon>Insecta</taxon>
        <taxon>Pterygota</taxon>
        <taxon>Neoptera</taxon>
        <taxon>Endopterygota</taxon>
        <taxon>Coleoptera</taxon>
        <taxon>Polyphaga</taxon>
        <taxon>Cucujiformia</taxon>
        <taxon>Nitidulidae</taxon>
        <taxon>Meligethinae</taxon>
        <taxon>Brassicogethes</taxon>
    </lineage>
</organism>
<dbReference type="Proteomes" id="UP001154078">
    <property type="component" value="Chromosome 4"/>
</dbReference>
<dbReference type="EMBL" id="OV121135">
    <property type="protein sequence ID" value="CAH0555824.1"/>
    <property type="molecule type" value="Genomic_DNA"/>
</dbReference>
<protein>
    <recommendedName>
        <fullName evidence="1">Complex 1 LYR protein domain-containing protein</fullName>
    </recommendedName>
</protein>
<proteinExistence type="predicted"/>
<gene>
    <name evidence="2" type="ORF">MELIAE_LOCUS7097</name>
</gene>
<evidence type="ECO:0000259" key="1">
    <source>
        <dbReference type="Pfam" id="PF05347"/>
    </source>
</evidence>
<name>A0A9P0FIM5_BRAAE</name>
<keyword evidence="3" id="KW-1185">Reference proteome</keyword>
<feature type="domain" description="Complex 1 LYR protein" evidence="1">
    <location>
        <begin position="8"/>
        <end position="58"/>
    </location>
</feature>
<evidence type="ECO:0000313" key="3">
    <source>
        <dbReference type="Proteomes" id="UP001154078"/>
    </source>
</evidence>
<dbReference type="Pfam" id="PF05347">
    <property type="entry name" value="Complex1_LYR"/>
    <property type="match status" value="1"/>
</dbReference>
<dbReference type="InterPro" id="IPR008011">
    <property type="entry name" value="Complex1_LYR_dom"/>
</dbReference>
<evidence type="ECO:0000313" key="2">
    <source>
        <dbReference type="EMBL" id="CAH0555824.1"/>
    </source>
</evidence>
<sequence>MNCPKRIQILKLYKDLLRYGQQLKLTDKKYFEERIKTEFRKNIGLTDEKDISYNFEKGIIVLIKRAVQ</sequence>
<reference evidence="2" key="1">
    <citation type="submission" date="2021-12" db="EMBL/GenBank/DDBJ databases">
        <authorList>
            <person name="King R."/>
        </authorList>
    </citation>
    <scope>NUCLEOTIDE SEQUENCE</scope>
</reference>